<evidence type="ECO:0000256" key="1">
    <source>
        <dbReference type="SAM" id="MobiDB-lite"/>
    </source>
</evidence>
<dbReference type="Proteomes" id="UP000027265">
    <property type="component" value="Unassembled WGS sequence"/>
</dbReference>
<feature type="compositionally biased region" description="Polar residues" evidence="1">
    <location>
        <begin position="257"/>
        <end position="267"/>
    </location>
</feature>
<protein>
    <recommendedName>
        <fullName evidence="2">DDE-1 domain-containing protein</fullName>
    </recommendedName>
</protein>
<dbReference type="GO" id="GO:0003677">
    <property type="term" value="F:DNA binding"/>
    <property type="evidence" value="ECO:0007669"/>
    <property type="project" value="TreeGrafter"/>
</dbReference>
<reference evidence="4" key="1">
    <citation type="journal article" date="2014" name="Proc. Natl. Acad. Sci. U.S.A.">
        <title>Extensive sampling of basidiomycete genomes demonstrates inadequacy of the white-rot/brown-rot paradigm for wood decay fungi.</title>
        <authorList>
            <person name="Riley R."/>
            <person name="Salamov A.A."/>
            <person name="Brown D.W."/>
            <person name="Nagy L.G."/>
            <person name="Floudas D."/>
            <person name="Held B.W."/>
            <person name="Levasseur A."/>
            <person name="Lombard V."/>
            <person name="Morin E."/>
            <person name="Otillar R."/>
            <person name="Lindquist E.A."/>
            <person name="Sun H."/>
            <person name="LaButti K.M."/>
            <person name="Schmutz J."/>
            <person name="Jabbour D."/>
            <person name="Luo H."/>
            <person name="Baker S.E."/>
            <person name="Pisabarro A.G."/>
            <person name="Walton J.D."/>
            <person name="Blanchette R.A."/>
            <person name="Henrissat B."/>
            <person name="Martin F."/>
            <person name="Cullen D."/>
            <person name="Hibbett D.S."/>
            <person name="Grigoriev I.V."/>
        </authorList>
    </citation>
    <scope>NUCLEOTIDE SEQUENCE [LARGE SCALE GENOMIC DNA]</scope>
    <source>
        <strain evidence="4">MUCL 33604</strain>
    </source>
</reference>
<feature type="non-terminal residue" evidence="3">
    <location>
        <position position="341"/>
    </location>
</feature>
<evidence type="ECO:0000313" key="3">
    <source>
        <dbReference type="EMBL" id="KDQ54526.1"/>
    </source>
</evidence>
<dbReference type="PANTHER" id="PTHR19303">
    <property type="entry name" value="TRANSPOSON"/>
    <property type="match status" value="1"/>
</dbReference>
<proteinExistence type="predicted"/>
<dbReference type="EMBL" id="KL197728">
    <property type="protein sequence ID" value="KDQ54526.1"/>
    <property type="molecule type" value="Genomic_DNA"/>
</dbReference>
<feature type="non-terminal residue" evidence="3">
    <location>
        <position position="1"/>
    </location>
</feature>
<dbReference type="PANTHER" id="PTHR19303:SF74">
    <property type="entry name" value="POGO TRANSPOSABLE ELEMENT WITH KRAB DOMAIN"/>
    <property type="match status" value="1"/>
</dbReference>
<dbReference type="OrthoDB" id="2917041at2759"/>
<dbReference type="InterPro" id="IPR004875">
    <property type="entry name" value="DDE_SF_endonuclease_dom"/>
</dbReference>
<sequence>RVVGGRGTKVQHKQGGADRENVTAIVTICADGSTLKPSLIFKGKNFMSKWGQNNVSNASFAHSPNGWTDGELALNWIEKDFDAQTREKANGGTRLLIMDGHSSHYTLALLKYARANNIVILGYPPHCTHALQGLDVVCFARLKDIYSKEVNAFETLNKRSMTKADFAGVWGRAFAQAFTTETVLAAFRATGISPFNPDVITAEQMKPSKATSTHGSFPLPQTSPIRAVMAALHAHPMTTFDIEEATSQCEPGPSQRRGANTPQSPETPTRWGHRRRVDESIDPTLFTPTKRARILQSSLARTSSGSFLVNGTRITSKHKIHAPVLEKPPLLPEPNWALLDS</sequence>
<dbReference type="InterPro" id="IPR050863">
    <property type="entry name" value="CenT-Element_Derived"/>
</dbReference>
<evidence type="ECO:0000259" key="2">
    <source>
        <dbReference type="Pfam" id="PF03184"/>
    </source>
</evidence>
<feature type="domain" description="DDE-1" evidence="2">
    <location>
        <begin position="22"/>
        <end position="155"/>
    </location>
</feature>
<feature type="region of interest" description="Disordered" evidence="1">
    <location>
        <begin position="244"/>
        <end position="284"/>
    </location>
</feature>
<dbReference type="HOGENOM" id="CLU_013929_2_2_1"/>
<accession>A0A067PW00</accession>
<evidence type="ECO:0000313" key="4">
    <source>
        <dbReference type="Proteomes" id="UP000027265"/>
    </source>
</evidence>
<dbReference type="Pfam" id="PF03184">
    <property type="entry name" value="DDE_1"/>
    <property type="match status" value="1"/>
</dbReference>
<dbReference type="InParanoid" id="A0A067PW00"/>
<dbReference type="AlphaFoldDB" id="A0A067PW00"/>
<dbReference type="GO" id="GO:0005634">
    <property type="term" value="C:nucleus"/>
    <property type="evidence" value="ECO:0007669"/>
    <property type="project" value="TreeGrafter"/>
</dbReference>
<organism evidence="3 4">
    <name type="scientific">Jaapia argillacea MUCL 33604</name>
    <dbReference type="NCBI Taxonomy" id="933084"/>
    <lineage>
        <taxon>Eukaryota</taxon>
        <taxon>Fungi</taxon>
        <taxon>Dikarya</taxon>
        <taxon>Basidiomycota</taxon>
        <taxon>Agaricomycotina</taxon>
        <taxon>Agaricomycetes</taxon>
        <taxon>Agaricomycetidae</taxon>
        <taxon>Jaapiales</taxon>
        <taxon>Jaapiaceae</taxon>
        <taxon>Jaapia</taxon>
    </lineage>
</organism>
<name>A0A067PW00_9AGAM</name>
<dbReference type="STRING" id="933084.A0A067PW00"/>
<keyword evidence="4" id="KW-1185">Reference proteome</keyword>
<gene>
    <name evidence="3" type="ORF">JAAARDRAFT_83974</name>
</gene>